<dbReference type="AlphaFoldDB" id="A0A135YTQ4"/>
<dbReference type="InterPro" id="IPR007561">
    <property type="entry name" value="Cell_div_SepF/SepF-rel"/>
</dbReference>
<proteinExistence type="predicted"/>
<feature type="compositionally biased region" description="Polar residues" evidence="1">
    <location>
        <begin position="39"/>
        <end position="50"/>
    </location>
</feature>
<name>A0A135YTQ4_9LACO</name>
<evidence type="ECO:0000313" key="4">
    <source>
        <dbReference type="Proteomes" id="UP000295195"/>
    </source>
</evidence>
<gene>
    <name evidence="2" type="ORF">ABVC42_00485</name>
    <name evidence="3" type="ORF">CEE75_12480</name>
</gene>
<comment type="caution">
    <text evidence="3">The sequence shown here is derived from an EMBL/GenBank/DDBJ whole genome shotgun (WGS) entry which is preliminary data.</text>
</comment>
<dbReference type="RefSeq" id="WP_060462845.1">
    <property type="nucleotide sequence ID" value="NZ_CP083390.1"/>
</dbReference>
<protein>
    <submittedName>
        <fullName evidence="3">Cell division protein SepF</fullName>
    </submittedName>
</protein>
<sequence>MSFLDKLVNTNLDENVGPKSKEYSRTEPEDTPRFRRRVQPSSQSPINQLNRSEEEKTNRGNNSQYTGRVASKMNLNNYNLTVKIIKVKKLDQVKESVKSVDGGNVTIVDCTYLNNKDRELAYAFLSGASFSRNNNLITISNQIYLLTSVSFKVEKDDDEDEVEEKANADKENKNSVPKVVIDNHKYVKNFAKEDEAKDSKFQEEKSNAAKKDAFLKKMNQQD</sequence>
<feature type="region of interest" description="Disordered" evidence="1">
    <location>
        <begin position="197"/>
        <end position="222"/>
    </location>
</feature>
<feature type="compositionally biased region" description="Basic and acidic residues" evidence="1">
    <location>
        <begin position="197"/>
        <end position="215"/>
    </location>
</feature>
<accession>A0A135YTQ4</accession>
<dbReference type="InterPro" id="IPR038594">
    <property type="entry name" value="SepF-like_sf"/>
</dbReference>
<keyword evidence="3" id="KW-0132">Cell division</keyword>
<keyword evidence="5" id="KW-1185">Reference proteome</keyword>
<keyword evidence="3" id="KW-0131">Cell cycle</keyword>
<organism evidence="3 4">
    <name type="scientific">Lactobacillus crispatus</name>
    <dbReference type="NCBI Taxonomy" id="47770"/>
    <lineage>
        <taxon>Bacteria</taxon>
        <taxon>Bacillati</taxon>
        <taxon>Bacillota</taxon>
        <taxon>Bacilli</taxon>
        <taxon>Lactobacillales</taxon>
        <taxon>Lactobacillaceae</taxon>
        <taxon>Lactobacillus</taxon>
    </lineage>
</organism>
<evidence type="ECO:0000313" key="2">
    <source>
        <dbReference type="EMBL" id="MES5148437.1"/>
    </source>
</evidence>
<dbReference type="Pfam" id="PF04472">
    <property type="entry name" value="SepF"/>
    <property type="match status" value="1"/>
</dbReference>
<feature type="compositionally biased region" description="Basic and acidic residues" evidence="1">
    <location>
        <begin position="19"/>
        <end position="33"/>
    </location>
</feature>
<evidence type="ECO:0000313" key="3">
    <source>
        <dbReference type="EMBL" id="TDN28753.1"/>
    </source>
</evidence>
<dbReference type="Proteomes" id="UP000295195">
    <property type="component" value="Unassembled WGS sequence"/>
</dbReference>
<dbReference type="Proteomes" id="UP001434419">
    <property type="component" value="Unassembled WGS sequence"/>
</dbReference>
<dbReference type="Gene3D" id="3.30.110.150">
    <property type="entry name" value="SepF-like protein"/>
    <property type="match status" value="1"/>
</dbReference>
<dbReference type="EMBL" id="NKLP01000264">
    <property type="protein sequence ID" value="TDN28753.1"/>
    <property type="molecule type" value="Genomic_DNA"/>
</dbReference>
<dbReference type="EMBL" id="JBETVU010000007">
    <property type="protein sequence ID" value="MES5148437.1"/>
    <property type="molecule type" value="Genomic_DNA"/>
</dbReference>
<reference evidence="2" key="2">
    <citation type="submission" date="2024-06" db="EMBL/GenBank/DDBJ databases">
        <title>Vaginal Lactobacillus fatty acid response mechanisms reveal a metabolite-targeted strategy for bacterial vaginosis treatment.</title>
        <authorList>
            <person name="Zhu M."/>
            <person name="Blainey P.C."/>
            <person name="Bloom S.M."/>
            <person name="Kwon D.S."/>
        </authorList>
    </citation>
    <scope>NUCLEOTIDE SEQUENCE</scope>
    <source>
        <strain evidence="2">194_F1_1</strain>
    </source>
</reference>
<reference evidence="3 4" key="1">
    <citation type="submission" date="2017-06" db="EMBL/GenBank/DDBJ databases">
        <authorList>
            <person name="Swanenburg J."/>
            <person name="Kort R."/>
        </authorList>
    </citation>
    <scope>NUCLEOTIDE SEQUENCE [LARGE SCALE GENOMIC DNA]</scope>
    <source>
        <strain evidence="3 4">RL05</strain>
    </source>
</reference>
<feature type="region of interest" description="Disordered" evidence="1">
    <location>
        <begin position="1"/>
        <end position="70"/>
    </location>
</feature>
<evidence type="ECO:0000256" key="1">
    <source>
        <dbReference type="SAM" id="MobiDB-lite"/>
    </source>
</evidence>
<evidence type="ECO:0000313" key="5">
    <source>
        <dbReference type="Proteomes" id="UP001434419"/>
    </source>
</evidence>
<dbReference type="GO" id="GO:0090529">
    <property type="term" value="P:cell septum assembly"/>
    <property type="evidence" value="ECO:0007669"/>
    <property type="project" value="InterPro"/>
</dbReference>